<dbReference type="Pfam" id="PF13416">
    <property type="entry name" value="SBP_bac_8"/>
    <property type="match status" value="1"/>
</dbReference>
<keyword evidence="3 4" id="KW-0732">Signal</keyword>
<dbReference type="PROSITE" id="PS51257">
    <property type="entry name" value="PROKAR_LIPOPROTEIN"/>
    <property type="match status" value="1"/>
</dbReference>
<dbReference type="EMBL" id="RIBZ01000078">
    <property type="protein sequence ID" value="RNG34328.1"/>
    <property type="molecule type" value="Genomic_DNA"/>
</dbReference>
<dbReference type="GO" id="GO:0042956">
    <property type="term" value="P:maltodextrin transmembrane transport"/>
    <property type="evidence" value="ECO:0007669"/>
    <property type="project" value="TreeGrafter"/>
</dbReference>
<dbReference type="RefSeq" id="WP_123098905.1">
    <property type="nucleotide sequence ID" value="NZ_RIBZ01000078.1"/>
</dbReference>
<dbReference type="PANTHER" id="PTHR30061">
    <property type="entry name" value="MALTOSE-BINDING PERIPLASMIC PROTEIN"/>
    <property type="match status" value="1"/>
</dbReference>
<dbReference type="SUPFAM" id="SSF53850">
    <property type="entry name" value="Periplasmic binding protein-like II"/>
    <property type="match status" value="1"/>
</dbReference>
<comment type="similarity">
    <text evidence="1">Belongs to the bacterial solute-binding protein 1 family.</text>
</comment>
<keyword evidence="6" id="KW-1185">Reference proteome</keyword>
<dbReference type="Gene3D" id="3.40.190.10">
    <property type="entry name" value="Periplasmic binding protein-like II"/>
    <property type="match status" value="1"/>
</dbReference>
<dbReference type="PANTHER" id="PTHR30061:SF50">
    <property type="entry name" value="MALTOSE_MALTODEXTRIN-BINDING PERIPLASMIC PROTEIN"/>
    <property type="match status" value="1"/>
</dbReference>
<reference evidence="5 6" key="1">
    <citation type="submission" date="2018-11" db="EMBL/GenBank/DDBJ databases">
        <title>The Potential of Streptomyces as Biocontrol Agents against the Tomato grey mould, Botrytis cinerea (Gray mold) Frontiers in Microbiology.</title>
        <authorList>
            <person name="Li D."/>
        </authorList>
    </citation>
    <scope>NUCLEOTIDE SEQUENCE [LARGE SCALE GENOMIC DNA]</scope>
    <source>
        <strain evidence="5 6">NEAU-LD23</strain>
    </source>
</reference>
<keyword evidence="2" id="KW-0813">Transport</keyword>
<evidence type="ECO:0000256" key="3">
    <source>
        <dbReference type="ARBA" id="ARBA00022729"/>
    </source>
</evidence>
<dbReference type="AlphaFoldDB" id="A0A3M8WVY2"/>
<sequence length="440" mass="45192">MNIKRAARRGSLAALAAVTAVAVITGCSSSEPQSAAGDGTGTIQIWSHQGQEAEVAAIKAAVNGFNSSQSKVKASLRLIPGDTYTQTITNTPADKLPDVMDIDGPTLASFAYNKRISPLSDYVSKATIDNATAGSIAEGTYDHKLYGLAQFDSAIGLYGNKKLLAAAGVPIPTSSDQAWTTSQFADVLKKVAAVSPSGKAIDLRESGLSGEWGIYAFSPLIYSAGGGILKDNKASGALNSAASVKALKTFASWKPYVASSPDGKAFPDGKVGLQWSGHWLYPDNSKALGKNLVALPLPNLGDGAKSGVGSWTWGIGAGTKNGKAAGAFLDYLLSDTSVNAMVKANGAPPATKSAFADASLYKTGGALALWGKQLAKACAADKVTSDCAAIYRPVTPGYPTVTAKFGSALSAIYGGADPKTELTNAARAIDSNFADNSNYK</sequence>
<name>A0A3M8WVY2_9ACTN</name>
<accession>A0A3M8WVY2</accession>
<gene>
    <name evidence="5" type="ORF">EEJ42_05835</name>
</gene>
<dbReference type="GO" id="GO:0055052">
    <property type="term" value="C:ATP-binding cassette (ABC) transporter complex, substrate-binding subunit-containing"/>
    <property type="evidence" value="ECO:0007669"/>
    <property type="project" value="TreeGrafter"/>
</dbReference>
<evidence type="ECO:0000313" key="5">
    <source>
        <dbReference type="EMBL" id="RNG34328.1"/>
    </source>
</evidence>
<organism evidence="5 6">
    <name type="scientific">Streptomyces botrytidirepellens</name>
    <dbReference type="NCBI Taxonomy" id="2486417"/>
    <lineage>
        <taxon>Bacteria</taxon>
        <taxon>Bacillati</taxon>
        <taxon>Actinomycetota</taxon>
        <taxon>Actinomycetes</taxon>
        <taxon>Kitasatosporales</taxon>
        <taxon>Streptomycetaceae</taxon>
        <taxon>Streptomyces</taxon>
    </lineage>
</organism>
<proteinExistence type="inferred from homology"/>
<dbReference type="GO" id="GO:0015768">
    <property type="term" value="P:maltose transport"/>
    <property type="evidence" value="ECO:0007669"/>
    <property type="project" value="TreeGrafter"/>
</dbReference>
<dbReference type="Proteomes" id="UP000275401">
    <property type="component" value="Unassembled WGS sequence"/>
</dbReference>
<evidence type="ECO:0000256" key="1">
    <source>
        <dbReference type="ARBA" id="ARBA00008520"/>
    </source>
</evidence>
<protein>
    <submittedName>
        <fullName evidence="5">Extracellular solute-binding protein</fullName>
    </submittedName>
</protein>
<evidence type="ECO:0000256" key="2">
    <source>
        <dbReference type="ARBA" id="ARBA00022448"/>
    </source>
</evidence>
<evidence type="ECO:0000256" key="4">
    <source>
        <dbReference type="SAM" id="SignalP"/>
    </source>
</evidence>
<feature type="signal peptide" evidence="4">
    <location>
        <begin position="1"/>
        <end position="22"/>
    </location>
</feature>
<comment type="caution">
    <text evidence="5">The sequence shown here is derived from an EMBL/GenBank/DDBJ whole genome shotgun (WGS) entry which is preliminary data.</text>
</comment>
<dbReference type="InterPro" id="IPR006059">
    <property type="entry name" value="SBP"/>
</dbReference>
<dbReference type="GO" id="GO:1901982">
    <property type="term" value="F:maltose binding"/>
    <property type="evidence" value="ECO:0007669"/>
    <property type="project" value="TreeGrafter"/>
</dbReference>
<evidence type="ECO:0000313" key="6">
    <source>
        <dbReference type="Proteomes" id="UP000275401"/>
    </source>
</evidence>
<feature type="chain" id="PRO_5038399982" evidence="4">
    <location>
        <begin position="23"/>
        <end position="440"/>
    </location>
</feature>